<organism evidence="1 2">
    <name type="scientific">Rhizobium wenxiniae</name>
    <dbReference type="NCBI Taxonomy" id="1737357"/>
    <lineage>
        <taxon>Bacteria</taxon>
        <taxon>Pseudomonadati</taxon>
        <taxon>Pseudomonadota</taxon>
        <taxon>Alphaproteobacteria</taxon>
        <taxon>Hyphomicrobiales</taxon>
        <taxon>Rhizobiaceae</taxon>
        <taxon>Rhizobium/Agrobacterium group</taxon>
        <taxon>Rhizobium</taxon>
    </lineage>
</organism>
<accession>A0A7W9YD69</accession>
<dbReference type="RefSeq" id="WP_183997194.1">
    <property type="nucleotide sequence ID" value="NZ_BMHW01000011.1"/>
</dbReference>
<evidence type="ECO:0000313" key="1">
    <source>
        <dbReference type="EMBL" id="MBB6165728.1"/>
    </source>
</evidence>
<dbReference type="NCBIfam" id="TIGR04474">
    <property type="entry name" value="tcm_partner"/>
    <property type="match status" value="1"/>
</dbReference>
<keyword evidence="2" id="KW-1185">Reference proteome</keyword>
<comment type="caution">
    <text evidence="1">The sequence shown here is derived from an EMBL/GenBank/DDBJ whole genome shotgun (WGS) entry which is preliminary data.</text>
</comment>
<dbReference type="AlphaFoldDB" id="A0A7W9YD69"/>
<proteinExistence type="predicted"/>
<protein>
    <submittedName>
        <fullName evidence="1">Three-Cys-motif partner protein</fullName>
    </submittedName>
</protein>
<dbReference type="EMBL" id="JACHEG010000010">
    <property type="protein sequence ID" value="MBB6165728.1"/>
    <property type="molecule type" value="Genomic_DNA"/>
</dbReference>
<dbReference type="Proteomes" id="UP000547879">
    <property type="component" value="Unassembled WGS sequence"/>
</dbReference>
<sequence>MAWGVATIAEFGWKLGGELPPLSAHSGAKLRLIETYLQNYFPATLVSHAQDRQRITLVDGFCGGGRFSDAGELIRGTPLLFLDAVNKAQEKANVGRTKSLTIDAEYHFVDSKKDHVDFLREELTKEGHLAAIGNSIFLHHAKFEVVFPDICRRIEQRTRGGVGRSIFLLDQKGYSDVAFETVRKILQFSAGECILTFAVGWLIDYLTEKPQTVNRLAPIEISEDQLREFLRHKGEHGGRYVIQRLLLRHISGMTGAKFQSPFFLRSKEARKDLWLVHLSNHLKARNVMVDSHWLINNQSLHQGHGGLEMLGFNPNLDPGNAPDFWFGPKDEEVMKDRLADDFLRRIRDTHGDAPVSYGDFVTSIANETPARLSDIDKVTALLVGEKELDLRNEANSPKRTSSPIYRDTIGISQQTRLWPARAL</sequence>
<gene>
    <name evidence="1" type="ORF">HNQ72_005576</name>
</gene>
<evidence type="ECO:0000313" key="2">
    <source>
        <dbReference type="Proteomes" id="UP000547879"/>
    </source>
</evidence>
<name>A0A7W9YD69_9HYPH</name>
<reference evidence="1 2" key="1">
    <citation type="submission" date="2020-08" db="EMBL/GenBank/DDBJ databases">
        <title>Genomic Encyclopedia of Type Strains, Phase IV (KMG-IV): sequencing the most valuable type-strain genomes for metagenomic binning, comparative biology and taxonomic classification.</title>
        <authorList>
            <person name="Goeker M."/>
        </authorList>
    </citation>
    <scope>NUCLEOTIDE SEQUENCE [LARGE SCALE GENOMIC DNA]</scope>
    <source>
        <strain evidence="1 2">DSM 100734</strain>
    </source>
</reference>
<dbReference type="InterPro" id="IPR031009">
    <property type="entry name" value="Tcm_partner"/>
</dbReference>